<feature type="coiled-coil region" evidence="13">
    <location>
        <begin position="34"/>
        <end position="61"/>
    </location>
</feature>
<keyword evidence="4" id="KW-0132">Cell division</keyword>
<dbReference type="Pfam" id="PF06295">
    <property type="entry name" value="ZapG-like"/>
    <property type="match status" value="1"/>
</dbReference>
<evidence type="ECO:0000256" key="2">
    <source>
        <dbReference type="ARBA" id="ARBA00022475"/>
    </source>
</evidence>
<dbReference type="RefSeq" id="WP_144309250.1">
    <property type="nucleotide sequence ID" value="NZ_VMNK01000006.1"/>
</dbReference>
<reference evidence="16 17" key="1">
    <citation type="submission" date="2019-07" db="EMBL/GenBank/DDBJ databases">
        <title>The pathways for chlorine oxyanion respiration interact through the shared metabolite chlorate.</title>
        <authorList>
            <person name="Barnum T.P."/>
            <person name="Cheng Y."/>
            <person name="Hill K.A."/>
            <person name="Lucas L.N."/>
            <person name="Carlson H.K."/>
            <person name="Coates J.D."/>
        </authorList>
    </citation>
    <scope>NUCLEOTIDE SEQUENCE [LARGE SCALE GENOMIC DNA]</scope>
    <source>
        <strain evidence="16 17">SFB-3</strain>
    </source>
</reference>
<keyword evidence="9" id="KW-0131">Cell cycle</keyword>
<feature type="transmembrane region" description="Helical" evidence="15">
    <location>
        <begin position="6"/>
        <end position="27"/>
    </location>
</feature>
<dbReference type="GO" id="GO:0008360">
    <property type="term" value="P:regulation of cell shape"/>
    <property type="evidence" value="ECO:0007669"/>
    <property type="project" value="UniProtKB-KW"/>
</dbReference>
<dbReference type="GO" id="GO:0005886">
    <property type="term" value="C:plasma membrane"/>
    <property type="evidence" value="ECO:0007669"/>
    <property type="project" value="UniProtKB-SubCell"/>
</dbReference>
<proteinExistence type="inferred from homology"/>
<evidence type="ECO:0000313" key="16">
    <source>
        <dbReference type="EMBL" id="TVO57799.1"/>
    </source>
</evidence>
<keyword evidence="6" id="KW-0133">Cell shape</keyword>
<organism evidence="16 17">
    <name type="scientific">Denitromonas halophila</name>
    <dbReference type="NCBI Taxonomy" id="1629404"/>
    <lineage>
        <taxon>Bacteria</taxon>
        <taxon>Pseudomonadati</taxon>
        <taxon>Pseudomonadota</taxon>
        <taxon>Betaproteobacteria</taxon>
        <taxon>Rhodocyclales</taxon>
        <taxon>Zoogloeaceae</taxon>
        <taxon>Denitromonas</taxon>
    </lineage>
</organism>
<keyword evidence="7 15" id="KW-1133">Transmembrane helix</keyword>
<gene>
    <name evidence="16" type="ORF">FHP91_09045</name>
</gene>
<evidence type="ECO:0000256" key="9">
    <source>
        <dbReference type="ARBA" id="ARBA00023306"/>
    </source>
</evidence>
<comment type="caution">
    <text evidence="16">The sequence shown here is derived from an EMBL/GenBank/DDBJ whole genome shotgun (WGS) entry which is preliminary data.</text>
</comment>
<keyword evidence="17" id="KW-1185">Reference proteome</keyword>
<keyword evidence="13" id="KW-0175">Coiled coil</keyword>
<evidence type="ECO:0000256" key="7">
    <source>
        <dbReference type="ARBA" id="ARBA00022989"/>
    </source>
</evidence>
<evidence type="ECO:0000256" key="12">
    <source>
        <dbReference type="ARBA" id="ARBA00035727"/>
    </source>
</evidence>
<dbReference type="InterPro" id="IPR009386">
    <property type="entry name" value="ZapG-like"/>
</dbReference>
<dbReference type="EMBL" id="VMNK01000006">
    <property type="protein sequence ID" value="TVO57799.1"/>
    <property type="molecule type" value="Genomic_DNA"/>
</dbReference>
<evidence type="ECO:0000256" key="10">
    <source>
        <dbReference type="ARBA" id="ARBA00035657"/>
    </source>
</evidence>
<evidence type="ECO:0000256" key="8">
    <source>
        <dbReference type="ARBA" id="ARBA00023136"/>
    </source>
</evidence>
<evidence type="ECO:0000256" key="1">
    <source>
        <dbReference type="ARBA" id="ARBA00004377"/>
    </source>
</evidence>
<dbReference type="OrthoDB" id="8527774at2"/>
<dbReference type="PANTHER" id="PTHR39579">
    <property type="entry name" value="INNER MEMBRANE PROTEIN YHCB"/>
    <property type="match status" value="1"/>
</dbReference>
<keyword evidence="2" id="KW-1003">Cell membrane</keyword>
<feature type="region of interest" description="Disordered" evidence="14">
    <location>
        <begin position="139"/>
        <end position="217"/>
    </location>
</feature>
<evidence type="ECO:0000256" key="3">
    <source>
        <dbReference type="ARBA" id="ARBA00022519"/>
    </source>
</evidence>
<comment type="similarity">
    <text evidence="10">Belongs to the ZapG family.</text>
</comment>
<evidence type="ECO:0000256" key="13">
    <source>
        <dbReference type="SAM" id="Coils"/>
    </source>
</evidence>
<dbReference type="GO" id="GO:0051301">
    <property type="term" value="P:cell division"/>
    <property type="evidence" value="ECO:0007669"/>
    <property type="project" value="UniProtKB-KW"/>
</dbReference>
<dbReference type="PANTHER" id="PTHR39579:SF1">
    <property type="entry name" value="INNER MEMBRANE PROTEIN YHCB"/>
    <property type="match status" value="1"/>
</dbReference>
<evidence type="ECO:0000313" key="17">
    <source>
        <dbReference type="Proteomes" id="UP000319502"/>
    </source>
</evidence>
<accession>A0A557QY24</accession>
<dbReference type="Proteomes" id="UP000319502">
    <property type="component" value="Unassembled WGS sequence"/>
</dbReference>
<dbReference type="AlphaFoldDB" id="A0A557QY24"/>
<name>A0A557QY24_9RHOO</name>
<evidence type="ECO:0000256" key="15">
    <source>
        <dbReference type="SAM" id="Phobius"/>
    </source>
</evidence>
<evidence type="ECO:0000256" key="14">
    <source>
        <dbReference type="SAM" id="MobiDB-lite"/>
    </source>
</evidence>
<evidence type="ECO:0000256" key="4">
    <source>
        <dbReference type="ARBA" id="ARBA00022618"/>
    </source>
</evidence>
<feature type="compositionally biased region" description="Low complexity" evidence="14">
    <location>
        <begin position="139"/>
        <end position="150"/>
    </location>
</feature>
<keyword evidence="8 15" id="KW-0472">Membrane</keyword>
<feature type="compositionally biased region" description="Acidic residues" evidence="14">
    <location>
        <begin position="198"/>
        <end position="209"/>
    </location>
</feature>
<evidence type="ECO:0000256" key="11">
    <source>
        <dbReference type="ARBA" id="ARBA00035703"/>
    </source>
</evidence>
<evidence type="ECO:0000256" key="5">
    <source>
        <dbReference type="ARBA" id="ARBA00022692"/>
    </source>
</evidence>
<feature type="compositionally biased region" description="Low complexity" evidence="14">
    <location>
        <begin position="159"/>
        <end position="197"/>
    </location>
</feature>
<keyword evidence="5 15" id="KW-0812">Transmembrane</keyword>
<keyword evidence="3" id="KW-0997">Cell inner membrane</keyword>
<comment type="subcellular location">
    <subcellularLocation>
        <location evidence="1">Cell inner membrane</location>
        <topology evidence="1">Single-pass membrane protein</topology>
    </subcellularLocation>
</comment>
<protein>
    <recommendedName>
        <fullName evidence="11">Z-ring associated protein G</fullName>
    </recommendedName>
    <alternativeName>
        <fullName evidence="12">Cell division protein ZapG</fullName>
    </alternativeName>
</protein>
<sequence length="217" mass="22626">MEYEMWMIVVGVGLVTLVLGFMLGRIFSGNKSRMVELQMELDRVQTELADYKQDVEAHFDKTASLFVSMAGSYKDLFDHLSSGSERISAGPARKRFRERVDAMLLGEAADTKQLTSGVAAAAVTGAALADADDAEEGDALAADAKASVAEPADDATDVAQAPEAPDAPAPMGEVADEAPAANAAEGAEEAATATLPEADADSAESDVESDAERQKPG</sequence>
<evidence type="ECO:0000256" key="6">
    <source>
        <dbReference type="ARBA" id="ARBA00022960"/>
    </source>
</evidence>